<gene>
    <name evidence="2" type="ORF">GCM10012285_08000</name>
</gene>
<organism evidence="2 3">
    <name type="scientific">Streptomyces kronopolitis</name>
    <dbReference type="NCBI Taxonomy" id="1612435"/>
    <lineage>
        <taxon>Bacteria</taxon>
        <taxon>Bacillati</taxon>
        <taxon>Actinomycetota</taxon>
        <taxon>Actinomycetes</taxon>
        <taxon>Kitasatosporales</taxon>
        <taxon>Streptomycetaceae</taxon>
        <taxon>Streptomyces</taxon>
    </lineage>
</organism>
<dbReference type="Proteomes" id="UP000600080">
    <property type="component" value="Unassembled WGS sequence"/>
</dbReference>
<evidence type="ECO:0000313" key="2">
    <source>
        <dbReference type="EMBL" id="GGN35181.1"/>
    </source>
</evidence>
<protein>
    <submittedName>
        <fullName evidence="2">Uncharacterized protein</fullName>
    </submittedName>
</protein>
<name>A0ABQ2J2R9_9ACTN</name>
<accession>A0ABQ2J2R9</accession>
<keyword evidence="3" id="KW-1185">Reference proteome</keyword>
<dbReference type="RefSeq" id="WP_189096080.1">
    <property type="nucleotide sequence ID" value="NZ_BMND01000002.1"/>
</dbReference>
<dbReference type="InterPro" id="IPR024079">
    <property type="entry name" value="MetalloPept_cat_dom_sf"/>
</dbReference>
<keyword evidence="1" id="KW-0732">Signal</keyword>
<comment type="caution">
    <text evidence="2">The sequence shown here is derived from an EMBL/GenBank/DDBJ whole genome shotgun (WGS) entry which is preliminary data.</text>
</comment>
<dbReference type="EMBL" id="BMND01000002">
    <property type="protein sequence ID" value="GGN35181.1"/>
    <property type="molecule type" value="Genomic_DNA"/>
</dbReference>
<feature type="chain" id="PRO_5045513746" evidence="1">
    <location>
        <begin position="24"/>
        <end position="231"/>
    </location>
</feature>
<reference evidence="3" key="1">
    <citation type="journal article" date="2019" name="Int. J. Syst. Evol. Microbiol.">
        <title>The Global Catalogue of Microorganisms (GCM) 10K type strain sequencing project: providing services to taxonomists for standard genome sequencing and annotation.</title>
        <authorList>
            <consortium name="The Broad Institute Genomics Platform"/>
            <consortium name="The Broad Institute Genome Sequencing Center for Infectious Disease"/>
            <person name="Wu L."/>
            <person name="Ma J."/>
        </authorList>
    </citation>
    <scope>NUCLEOTIDE SEQUENCE [LARGE SCALE GENOMIC DNA]</scope>
    <source>
        <strain evidence="3">CGMCC 4.7323</strain>
    </source>
</reference>
<proteinExistence type="predicted"/>
<feature type="signal peptide" evidence="1">
    <location>
        <begin position="1"/>
        <end position="23"/>
    </location>
</feature>
<dbReference type="GeneID" id="301546683"/>
<dbReference type="Gene3D" id="3.40.390.10">
    <property type="entry name" value="Collagenase (Catalytic Domain)"/>
    <property type="match status" value="1"/>
</dbReference>
<evidence type="ECO:0000313" key="3">
    <source>
        <dbReference type="Proteomes" id="UP000600080"/>
    </source>
</evidence>
<dbReference type="SUPFAM" id="SSF55486">
    <property type="entry name" value="Metalloproteases ('zincins'), catalytic domain"/>
    <property type="match status" value="1"/>
</dbReference>
<sequence>MRKTLAVAAAISVCTLTTAPAEAATLTTKGTGWNLTSRLGVTSLSPSRSYTVTFATAAMKARYTPYLTAAVDQAKAVGVKLALGGVETVNPAKCGPVGHVQITEMYRPLRKPGYSQGMPCPHPPKGVGIGGIAAIDSEYFDGSYRIDTYVVRNTVVHEMLHALGLDHPNVDLDKDGVVENFECVATSYGNKPIMCDPNGGYRTTVDMGKLTGFDLNGLKALLANARVQGVR</sequence>
<evidence type="ECO:0000256" key="1">
    <source>
        <dbReference type="SAM" id="SignalP"/>
    </source>
</evidence>